<evidence type="ECO:0000313" key="4">
    <source>
        <dbReference type="EMBL" id="CAF4825960.1"/>
    </source>
</evidence>
<evidence type="ECO:0000313" key="5">
    <source>
        <dbReference type="Proteomes" id="UP000676336"/>
    </source>
</evidence>
<evidence type="ECO:0000313" key="2">
    <source>
        <dbReference type="EMBL" id="CAF4633398.1"/>
    </source>
</evidence>
<dbReference type="EMBL" id="CAJOBJ010149265">
    <property type="protein sequence ID" value="CAF4797958.1"/>
    <property type="molecule type" value="Genomic_DNA"/>
</dbReference>
<dbReference type="EMBL" id="CAJOBH010105226">
    <property type="protein sequence ID" value="CAF4633398.1"/>
    <property type="molecule type" value="Genomic_DNA"/>
</dbReference>
<dbReference type="Proteomes" id="UP000681967">
    <property type="component" value="Unassembled WGS sequence"/>
</dbReference>
<feature type="non-terminal residue" evidence="4">
    <location>
        <position position="1"/>
    </location>
</feature>
<name>A0A8S3BFD2_9BILA</name>
<dbReference type="Proteomes" id="UP000681720">
    <property type="component" value="Unassembled WGS sequence"/>
</dbReference>
<feature type="region of interest" description="Disordered" evidence="1">
    <location>
        <begin position="16"/>
        <end position="40"/>
    </location>
</feature>
<organism evidence="4 5">
    <name type="scientific">Rotaria magnacalcarata</name>
    <dbReference type="NCBI Taxonomy" id="392030"/>
    <lineage>
        <taxon>Eukaryota</taxon>
        <taxon>Metazoa</taxon>
        <taxon>Spiralia</taxon>
        <taxon>Gnathifera</taxon>
        <taxon>Rotifera</taxon>
        <taxon>Eurotatoria</taxon>
        <taxon>Bdelloidea</taxon>
        <taxon>Philodinida</taxon>
        <taxon>Philodinidae</taxon>
        <taxon>Rotaria</taxon>
    </lineage>
</organism>
<evidence type="ECO:0000313" key="3">
    <source>
        <dbReference type="EMBL" id="CAF4797958.1"/>
    </source>
</evidence>
<proteinExistence type="predicted"/>
<protein>
    <submittedName>
        <fullName evidence="4">Uncharacterized protein</fullName>
    </submittedName>
</protein>
<comment type="caution">
    <text evidence="4">The sequence shown here is derived from an EMBL/GenBank/DDBJ whole genome shotgun (WGS) entry which is preliminary data.</text>
</comment>
<accession>A0A8S3BFD2</accession>
<reference evidence="4" key="1">
    <citation type="submission" date="2021-02" db="EMBL/GenBank/DDBJ databases">
        <authorList>
            <person name="Nowell W R."/>
        </authorList>
    </citation>
    <scope>NUCLEOTIDE SEQUENCE</scope>
</reference>
<dbReference type="EMBL" id="CAJOBI010154622">
    <property type="protein sequence ID" value="CAF4825960.1"/>
    <property type="molecule type" value="Genomic_DNA"/>
</dbReference>
<dbReference type="AlphaFoldDB" id="A0A8S3BFD2"/>
<feature type="compositionally biased region" description="Polar residues" evidence="1">
    <location>
        <begin position="31"/>
        <end position="40"/>
    </location>
</feature>
<dbReference type="Proteomes" id="UP000676336">
    <property type="component" value="Unassembled WGS sequence"/>
</dbReference>
<evidence type="ECO:0000256" key="1">
    <source>
        <dbReference type="SAM" id="MobiDB-lite"/>
    </source>
</evidence>
<feature type="compositionally biased region" description="Low complexity" evidence="1">
    <location>
        <begin position="18"/>
        <end position="30"/>
    </location>
</feature>
<sequence>EEFLKYAQKIEELRSLDEQQGMMEQSSQQQPNLITTSARS</sequence>
<gene>
    <name evidence="2" type="ORF">BYL167_LOCUS41458</name>
    <name evidence="3" type="ORF">GIL414_LOCUS47029</name>
    <name evidence="4" type="ORF">SMN809_LOCUS48252</name>
</gene>